<dbReference type="Proteomes" id="UP000781932">
    <property type="component" value="Unassembled WGS sequence"/>
</dbReference>
<evidence type="ECO:0000256" key="1">
    <source>
        <dbReference type="SAM" id="MobiDB-lite"/>
    </source>
</evidence>
<name>A0A9P6IA20_9PEZI</name>
<accession>A0A9P6IA20</accession>
<dbReference type="RefSeq" id="XP_038747407.1">
    <property type="nucleotide sequence ID" value="XM_038887241.1"/>
</dbReference>
<dbReference type="AlphaFoldDB" id="A0A9P6IA20"/>
<comment type="caution">
    <text evidence="2">The sequence shown here is derived from an EMBL/GenBank/DDBJ whole genome shotgun (WGS) entry which is preliminary data.</text>
</comment>
<sequence>MNHIVRAADPLRLGSSPDTPAPAQLPAHLTAPLSIRKRRRHFFQATSPDSSAFDGAYRGFLSYQAPGEASGTHKIYQLITTCQSFANHSIHPSRPNQRGAVFEYAPRPKQQQQEELKLKHHKNRVQTSHLAAIDRDKSGEPSTGKRRASSLFDRTQGHVLAIAYPPELS</sequence>
<proteinExistence type="predicted"/>
<dbReference type="GeneID" id="62160315"/>
<gene>
    <name evidence="2" type="ORF">CkaCkLH20_04522</name>
</gene>
<protein>
    <submittedName>
        <fullName evidence="2">Uncharacterized protein</fullName>
    </submittedName>
</protein>
<evidence type="ECO:0000313" key="3">
    <source>
        <dbReference type="Proteomes" id="UP000781932"/>
    </source>
</evidence>
<feature type="region of interest" description="Disordered" evidence="1">
    <location>
        <begin position="120"/>
        <end position="152"/>
    </location>
</feature>
<keyword evidence="3" id="KW-1185">Reference proteome</keyword>
<evidence type="ECO:0000313" key="2">
    <source>
        <dbReference type="EMBL" id="KAF9877946.1"/>
    </source>
</evidence>
<feature type="region of interest" description="Disordered" evidence="1">
    <location>
        <begin position="1"/>
        <end position="23"/>
    </location>
</feature>
<reference evidence="2" key="2">
    <citation type="submission" date="2020-11" db="EMBL/GenBank/DDBJ databases">
        <title>Whole genome sequencing of Colletotrichum sp.</title>
        <authorList>
            <person name="Li H."/>
        </authorList>
    </citation>
    <scope>NUCLEOTIDE SEQUENCE</scope>
    <source>
        <strain evidence="2">CkLH20</strain>
    </source>
</reference>
<dbReference type="EMBL" id="JAATWM020000012">
    <property type="protein sequence ID" value="KAF9877946.1"/>
    <property type="molecule type" value="Genomic_DNA"/>
</dbReference>
<reference evidence="2" key="1">
    <citation type="submission" date="2020-03" db="EMBL/GenBank/DDBJ databases">
        <authorList>
            <person name="He L."/>
        </authorList>
    </citation>
    <scope>NUCLEOTIDE SEQUENCE</scope>
    <source>
        <strain evidence="2">CkLH20</strain>
    </source>
</reference>
<organism evidence="2 3">
    <name type="scientific">Colletotrichum karsti</name>
    <dbReference type="NCBI Taxonomy" id="1095194"/>
    <lineage>
        <taxon>Eukaryota</taxon>
        <taxon>Fungi</taxon>
        <taxon>Dikarya</taxon>
        <taxon>Ascomycota</taxon>
        <taxon>Pezizomycotina</taxon>
        <taxon>Sordariomycetes</taxon>
        <taxon>Hypocreomycetidae</taxon>
        <taxon>Glomerellales</taxon>
        <taxon>Glomerellaceae</taxon>
        <taxon>Colletotrichum</taxon>
        <taxon>Colletotrichum boninense species complex</taxon>
    </lineage>
</organism>